<dbReference type="Pfam" id="PF00571">
    <property type="entry name" value="CBS"/>
    <property type="match status" value="2"/>
</dbReference>
<reference evidence="4 5" key="1">
    <citation type="submission" date="2017-02" db="EMBL/GenBank/DDBJ databases">
        <authorList>
            <person name="Peterson S.W."/>
        </authorList>
    </citation>
    <scope>NUCLEOTIDE SEQUENCE [LARGE SCALE GENOMIC DNA]</scope>
    <source>
        <strain evidence="4 5">CECT 9027</strain>
    </source>
</reference>
<dbReference type="PROSITE" id="PS51371">
    <property type="entry name" value="CBS"/>
    <property type="match status" value="2"/>
</dbReference>
<organism evidence="4 5">
    <name type="scientific">Vibrio palustris</name>
    <dbReference type="NCBI Taxonomy" id="1918946"/>
    <lineage>
        <taxon>Bacteria</taxon>
        <taxon>Pseudomonadati</taxon>
        <taxon>Pseudomonadota</taxon>
        <taxon>Gammaproteobacteria</taxon>
        <taxon>Vibrionales</taxon>
        <taxon>Vibrionaceae</taxon>
        <taxon>Vibrio</taxon>
    </lineage>
</organism>
<dbReference type="InterPro" id="IPR000595">
    <property type="entry name" value="cNMP-bd_dom"/>
</dbReference>
<dbReference type="Pfam" id="PF10335">
    <property type="entry name" value="DUF294_C"/>
    <property type="match status" value="1"/>
</dbReference>
<evidence type="ECO:0000313" key="4">
    <source>
        <dbReference type="EMBL" id="SJL84266.1"/>
    </source>
</evidence>
<dbReference type="Gene3D" id="2.60.120.10">
    <property type="entry name" value="Jelly Rolls"/>
    <property type="match status" value="1"/>
</dbReference>
<dbReference type="GO" id="GO:0008773">
    <property type="term" value="F:[protein-PII] uridylyltransferase activity"/>
    <property type="evidence" value="ECO:0007669"/>
    <property type="project" value="InterPro"/>
</dbReference>
<feature type="domain" description="CBS" evidence="3">
    <location>
        <begin position="244"/>
        <end position="300"/>
    </location>
</feature>
<evidence type="ECO:0000256" key="2">
    <source>
        <dbReference type="PROSITE-ProRule" id="PRU00703"/>
    </source>
</evidence>
<dbReference type="SMART" id="SM00116">
    <property type="entry name" value="CBS"/>
    <property type="match status" value="2"/>
</dbReference>
<dbReference type="PANTHER" id="PTHR48108">
    <property type="entry name" value="CBS DOMAIN-CONTAINING PROTEIN CBSX2, CHLOROPLASTIC"/>
    <property type="match status" value="1"/>
</dbReference>
<dbReference type="AlphaFoldDB" id="A0A1R4B5W3"/>
<gene>
    <name evidence="4" type="primary">kdsD_2</name>
    <name evidence="4" type="ORF">VPAL9027_02248</name>
</gene>
<accession>A0A1R4B5W3</accession>
<evidence type="ECO:0000256" key="1">
    <source>
        <dbReference type="ARBA" id="ARBA00022737"/>
    </source>
</evidence>
<dbReference type="EC" id="5.3.1.13" evidence="4"/>
<evidence type="ECO:0000259" key="3">
    <source>
        <dbReference type="PROSITE" id="PS51371"/>
    </source>
</evidence>
<evidence type="ECO:0000313" key="5">
    <source>
        <dbReference type="Proteomes" id="UP000189475"/>
    </source>
</evidence>
<dbReference type="CDD" id="cd00038">
    <property type="entry name" value="CAP_ED"/>
    <property type="match status" value="1"/>
</dbReference>
<dbReference type="STRING" id="1918946.VPAL9027_02248"/>
<proteinExistence type="predicted"/>
<dbReference type="InterPro" id="IPR018821">
    <property type="entry name" value="DUF294_put_nucleoTrafse_sb-bd"/>
</dbReference>
<dbReference type="Proteomes" id="UP000189475">
    <property type="component" value="Unassembled WGS sequence"/>
</dbReference>
<keyword evidence="1" id="KW-0677">Repeat</keyword>
<protein>
    <submittedName>
        <fullName evidence="4">Arabinose 5-phosphate isomerase KdsD</fullName>
        <ecNumber evidence="4">5.3.1.13</ecNumber>
    </submittedName>
</protein>
<keyword evidence="4" id="KW-0413">Isomerase</keyword>
<dbReference type="InterPro" id="IPR014710">
    <property type="entry name" value="RmlC-like_jellyroll"/>
</dbReference>
<name>A0A1R4B5W3_9VIBR</name>
<dbReference type="Pfam" id="PF03445">
    <property type="entry name" value="DUF294"/>
    <property type="match status" value="1"/>
</dbReference>
<dbReference type="EMBL" id="FUFT01000005">
    <property type="protein sequence ID" value="SJL84266.1"/>
    <property type="molecule type" value="Genomic_DNA"/>
</dbReference>
<keyword evidence="2" id="KW-0129">CBS domain</keyword>
<dbReference type="SUPFAM" id="SSF54631">
    <property type="entry name" value="CBS-domain pair"/>
    <property type="match status" value="1"/>
</dbReference>
<dbReference type="PANTHER" id="PTHR48108:SF26">
    <property type="entry name" value="CBS DOMAIN-CONTAINING PROTEIN DDB_G0289609"/>
    <property type="match status" value="1"/>
</dbReference>
<keyword evidence="5" id="KW-1185">Reference proteome</keyword>
<dbReference type="Gene3D" id="3.10.580.10">
    <property type="entry name" value="CBS-domain"/>
    <property type="match status" value="1"/>
</dbReference>
<feature type="domain" description="CBS" evidence="3">
    <location>
        <begin position="176"/>
        <end position="236"/>
    </location>
</feature>
<dbReference type="InterPro" id="IPR018490">
    <property type="entry name" value="cNMP-bd_dom_sf"/>
</dbReference>
<dbReference type="InterPro" id="IPR046342">
    <property type="entry name" value="CBS_dom_sf"/>
</dbReference>
<dbReference type="InterPro" id="IPR000644">
    <property type="entry name" value="CBS_dom"/>
</dbReference>
<dbReference type="InterPro" id="IPR005105">
    <property type="entry name" value="GlnD_Uridyltrans_N"/>
</dbReference>
<dbReference type="InterPro" id="IPR051462">
    <property type="entry name" value="CBS_domain-containing"/>
</dbReference>
<dbReference type="GO" id="GO:0019146">
    <property type="term" value="F:arabinose-5-phosphate isomerase activity"/>
    <property type="evidence" value="ECO:0007669"/>
    <property type="project" value="UniProtKB-EC"/>
</dbReference>
<sequence>MIPILKRRFKLGVRLGSLITPNIYDFLIRLDPFDKIPADIVMSLAEHVKVRYLAIGERIEFNALCMDKFLYIIRTGAIEQRHPNGQLRARLGAEDQFGFTFLAPLSHAEDGYQATAIEDSLLYLVPHHQVQKVCAEHPEFADYFAGQAKRRLNSAVSFGDEEGDKGLFYRRVSEVASDNITIVDLGTSIRQVAELMSGCDKSVHSSCAVVQSAGEVIGIFTDRDMTRTVVATGVDIHRPIEEVMTKNPQLIQADDNVIQAISLMLEQNIRCLPVMREEHVVGLLTTSHLVHNHKTQALFLVEKIKYASSEQALFALKDEKYVIFQALVESGVSAEVQGRVMSMIMDAFTRRLIQMSEALLGPPPCRYAWVVAGSHARNEVHMLSDQDSALVLADDAKPEYQLYFRHLAIRVCNGLAACGYPLCDGKYMAASPKWCQPLPMWKAYYSKWVASPEYNKLLSISVFLEVRGIYGDLDMVADMQQHLHQCIQNNSSFLPALVRDAIETQPPLGIFNNLVLEKGGENSNTLNIKKYALNLIIDLARIFSLSAGGSMTSTEARFKYAAQQGTMSEDSCQNIIGAYKFITQVRFQHQLHAIKQNKTPDNHIEPDCFSSFERKHLKDAFKIISELQDVAKLRFIKG</sequence>
<dbReference type="SUPFAM" id="SSF51206">
    <property type="entry name" value="cAMP-binding domain-like"/>
    <property type="match status" value="1"/>
</dbReference>
<dbReference type="CDD" id="cd05401">
    <property type="entry name" value="NT_GlnE_GlnD_like"/>
    <property type="match status" value="1"/>
</dbReference>